<dbReference type="InterPro" id="IPR035994">
    <property type="entry name" value="Nucleoside_phosphorylase_sf"/>
</dbReference>
<accession>A0A5K7X9Q9</accession>
<protein>
    <recommendedName>
        <fullName evidence="1">Nucleoside phosphorylase domain-containing protein</fullName>
    </recommendedName>
</protein>
<dbReference type="Pfam" id="PF01048">
    <property type="entry name" value="PNP_UDP_1"/>
    <property type="match status" value="1"/>
</dbReference>
<keyword evidence="3" id="KW-1185">Reference proteome</keyword>
<proteinExistence type="predicted"/>
<dbReference type="Gene3D" id="3.40.50.1580">
    <property type="entry name" value="Nucleoside phosphorylase domain"/>
    <property type="match status" value="1"/>
</dbReference>
<dbReference type="GO" id="GO:0008930">
    <property type="term" value="F:methylthioadenosine nucleosidase activity"/>
    <property type="evidence" value="ECO:0007669"/>
    <property type="project" value="TreeGrafter"/>
</dbReference>
<dbReference type="GO" id="GO:0019284">
    <property type="term" value="P:L-methionine salvage from S-adenosylmethionine"/>
    <property type="evidence" value="ECO:0007669"/>
    <property type="project" value="TreeGrafter"/>
</dbReference>
<dbReference type="InterPro" id="IPR000845">
    <property type="entry name" value="Nucleoside_phosphorylase_d"/>
</dbReference>
<dbReference type="PANTHER" id="PTHR46832">
    <property type="entry name" value="5'-METHYLTHIOADENOSINE/S-ADENOSYLHOMOCYSTEINE NUCLEOSIDASE"/>
    <property type="match status" value="1"/>
</dbReference>
<organism evidence="2 3">
    <name type="scientific">Lacipirellula parvula</name>
    <dbReference type="NCBI Taxonomy" id="2650471"/>
    <lineage>
        <taxon>Bacteria</taxon>
        <taxon>Pseudomonadati</taxon>
        <taxon>Planctomycetota</taxon>
        <taxon>Planctomycetia</taxon>
        <taxon>Pirellulales</taxon>
        <taxon>Lacipirellulaceae</taxon>
        <taxon>Lacipirellula</taxon>
    </lineage>
</organism>
<dbReference type="Proteomes" id="UP000326837">
    <property type="component" value="Chromosome"/>
</dbReference>
<feature type="domain" description="Nucleoside phosphorylase" evidence="1">
    <location>
        <begin position="110"/>
        <end position="344"/>
    </location>
</feature>
<gene>
    <name evidence="2" type="ORF">PLANPX_2204</name>
</gene>
<dbReference type="GO" id="GO:0008782">
    <property type="term" value="F:adenosylhomocysteine nucleosidase activity"/>
    <property type="evidence" value="ECO:0007669"/>
    <property type="project" value="TreeGrafter"/>
</dbReference>
<dbReference type="AlphaFoldDB" id="A0A5K7X9Q9"/>
<evidence type="ECO:0000259" key="1">
    <source>
        <dbReference type="Pfam" id="PF01048"/>
    </source>
</evidence>
<dbReference type="RefSeq" id="WP_152098533.1">
    <property type="nucleotide sequence ID" value="NZ_AP021861.1"/>
</dbReference>
<dbReference type="KEGG" id="lpav:PLANPX_2204"/>
<evidence type="ECO:0000313" key="2">
    <source>
        <dbReference type="EMBL" id="BBO32592.1"/>
    </source>
</evidence>
<dbReference type="GO" id="GO:0009116">
    <property type="term" value="P:nucleoside metabolic process"/>
    <property type="evidence" value="ECO:0007669"/>
    <property type="project" value="InterPro"/>
</dbReference>
<dbReference type="GO" id="GO:0005829">
    <property type="term" value="C:cytosol"/>
    <property type="evidence" value="ECO:0007669"/>
    <property type="project" value="TreeGrafter"/>
</dbReference>
<dbReference type="SUPFAM" id="SSF53167">
    <property type="entry name" value="Purine and uridine phosphorylases"/>
    <property type="match status" value="1"/>
</dbReference>
<name>A0A5K7X9Q9_9BACT</name>
<sequence length="373" mass="41122">MLEFSAILSAVKPKQRTDQYLILSALYFLGANEAPVTVREISTLLRLHLQQSGPANISASLKAYTGLVEISGNETPRRWKLTLKGVERLRKLSGLELNTASRQSEYDTDIAFLCALEHPELSALIEAFGATSTWNEVGEARFSHVYRATTLTTLNGKPLSVVATASTSMGLTAAAIATTQLVFQFRPRIVVMVGIAAGTKNGGKAFGDILVADPSVDYNSGKVVFENGVRDFLPDPYPIGLNARLRSLIQKYRAPNSLLEDIRSKWKHSTVPASNRVHLGPVGAADQVIDDESRILEIQKNWRKLVGVEMETYGVYRACHEAPEPKPRFVSFKAVCDFAAAKTDSWQPYAAFMAANFAVEFLRVEWENIWPSA</sequence>
<evidence type="ECO:0000313" key="3">
    <source>
        <dbReference type="Proteomes" id="UP000326837"/>
    </source>
</evidence>
<dbReference type="PANTHER" id="PTHR46832:SF1">
    <property type="entry name" value="5'-METHYLTHIOADENOSINE_S-ADENOSYLHOMOCYSTEINE NUCLEOSIDASE"/>
    <property type="match status" value="1"/>
</dbReference>
<dbReference type="EMBL" id="AP021861">
    <property type="protein sequence ID" value="BBO32592.1"/>
    <property type="molecule type" value="Genomic_DNA"/>
</dbReference>
<reference evidence="3" key="1">
    <citation type="submission" date="2019-10" db="EMBL/GenBank/DDBJ databases">
        <title>Lacipirellula parvula gen. nov., sp. nov., representing a lineage of planctomycetes widespread in freshwater anoxic habitats, and description of the family Lacipirellulaceae.</title>
        <authorList>
            <person name="Dedysh S.N."/>
            <person name="Kulichevskaya I.S."/>
            <person name="Beletsky A.V."/>
            <person name="Rakitin A.L."/>
            <person name="Mardanov A.V."/>
            <person name="Ivanova A.A."/>
            <person name="Saltykova V.X."/>
            <person name="Rijpstra W.I.C."/>
            <person name="Sinninghe Damste J.S."/>
            <person name="Ravin N.V."/>
        </authorList>
    </citation>
    <scope>NUCLEOTIDE SEQUENCE [LARGE SCALE GENOMIC DNA]</scope>
    <source>
        <strain evidence="3">PX69</strain>
    </source>
</reference>